<organism evidence="2 3">
    <name type="scientific">Streptomyces shaanxiensis</name>
    <dbReference type="NCBI Taxonomy" id="653357"/>
    <lineage>
        <taxon>Bacteria</taxon>
        <taxon>Bacillati</taxon>
        <taxon>Actinomycetota</taxon>
        <taxon>Actinomycetes</taxon>
        <taxon>Kitasatosporales</taxon>
        <taxon>Streptomycetaceae</taxon>
        <taxon>Streptomyces</taxon>
    </lineage>
</organism>
<reference evidence="3" key="1">
    <citation type="journal article" date="2019" name="Int. J. Syst. Evol. Microbiol.">
        <title>The Global Catalogue of Microorganisms (GCM) 10K type strain sequencing project: providing services to taxonomists for standard genome sequencing and annotation.</title>
        <authorList>
            <consortium name="The Broad Institute Genomics Platform"/>
            <consortium name="The Broad Institute Genome Sequencing Center for Infectious Disease"/>
            <person name="Wu L."/>
            <person name="Ma J."/>
        </authorList>
    </citation>
    <scope>NUCLEOTIDE SEQUENCE [LARGE SCALE GENOMIC DNA]</scope>
    <source>
        <strain evidence="3">JCM 16925</strain>
    </source>
</reference>
<dbReference type="Proteomes" id="UP001499984">
    <property type="component" value="Unassembled WGS sequence"/>
</dbReference>
<keyword evidence="3" id="KW-1185">Reference proteome</keyword>
<gene>
    <name evidence="2" type="ORF">GCM10022233_28040</name>
</gene>
<protein>
    <submittedName>
        <fullName evidence="2">Uncharacterized protein</fullName>
    </submittedName>
</protein>
<dbReference type="EMBL" id="BAAAZY010000009">
    <property type="protein sequence ID" value="GAA4054817.1"/>
    <property type="molecule type" value="Genomic_DNA"/>
</dbReference>
<feature type="region of interest" description="Disordered" evidence="1">
    <location>
        <begin position="1"/>
        <end position="33"/>
    </location>
</feature>
<evidence type="ECO:0000256" key="1">
    <source>
        <dbReference type="SAM" id="MobiDB-lite"/>
    </source>
</evidence>
<accession>A0ABP7UX48</accession>
<name>A0ABP7UX48_9ACTN</name>
<proteinExistence type="predicted"/>
<sequence length="84" mass="8999">MRAGAVDDGLNGDAYAERQGGDGQEVQQSPGQGLQLSVQLVPEEPPQESGTRARVRHTWIGIRKVLNLHDVPVARVSGGDQGWV</sequence>
<comment type="caution">
    <text evidence="2">The sequence shown here is derived from an EMBL/GenBank/DDBJ whole genome shotgun (WGS) entry which is preliminary data.</text>
</comment>
<evidence type="ECO:0000313" key="2">
    <source>
        <dbReference type="EMBL" id="GAA4054817.1"/>
    </source>
</evidence>
<evidence type="ECO:0000313" key="3">
    <source>
        <dbReference type="Proteomes" id="UP001499984"/>
    </source>
</evidence>